<sequence>VLENPATNVTKIHKNIVPRTGKASKYHGILISKLTTPQAATVPIAAAVKPVAAPNMQYSNK</sequence>
<protein>
    <submittedName>
        <fullName evidence="1">Uncharacterized protein</fullName>
    </submittedName>
</protein>
<feature type="non-terminal residue" evidence="1">
    <location>
        <position position="1"/>
    </location>
</feature>
<name>A0A383DBW6_9ZZZZ</name>
<evidence type="ECO:0000313" key="1">
    <source>
        <dbReference type="EMBL" id="SVE41745.1"/>
    </source>
</evidence>
<organism evidence="1">
    <name type="scientific">marine metagenome</name>
    <dbReference type="NCBI Taxonomy" id="408172"/>
    <lineage>
        <taxon>unclassified sequences</taxon>
        <taxon>metagenomes</taxon>
        <taxon>ecological metagenomes</taxon>
    </lineage>
</organism>
<dbReference type="AlphaFoldDB" id="A0A383DBW6"/>
<feature type="non-terminal residue" evidence="1">
    <location>
        <position position="61"/>
    </location>
</feature>
<proteinExistence type="predicted"/>
<reference evidence="1" key="1">
    <citation type="submission" date="2018-05" db="EMBL/GenBank/DDBJ databases">
        <authorList>
            <person name="Lanie J.A."/>
            <person name="Ng W.-L."/>
            <person name="Kazmierczak K.M."/>
            <person name="Andrzejewski T.M."/>
            <person name="Davidsen T.M."/>
            <person name="Wayne K.J."/>
            <person name="Tettelin H."/>
            <person name="Glass J.I."/>
            <person name="Rusch D."/>
            <person name="Podicherti R."/>
            <person name="Tsui H.-C.T."/>
            <person name="Winkler M.E."/>
        </authorList>
    </citation>
    <scope>NUCLEOTIDE SEQUENCE</scope>
</reference>
<accession>A0A383DBW6</accession>
<gene>
    <name evidence="1" type="ORF">METZ01_LOCUS494599</name>
</gene>
<dbReference type="EMBL" id="UINC01215848">
    <property type="protein sequence ID" value="SVE41745.1"/>
    <property type="molecule type" value="Genomic_DNA"/>
</dbReference>